<protein>
    <submittedName>
        <fullName evidence="3">Putative conserved secreted protein</fullName>
    </submittedName>
</protein>
<evidence type="ECO:0000256" key="2">
    <source>
        <dbReference type="SAM" id="SignalP"/>
    </source>
</evidence>
<organism evidence="3">
    <name type="scientific">Ixodes scapularis</name>
    <name type="common">Black-legged tick</name>
    <name type="synonym">Deer tick</name>
    <dbReference type="NCBI Taxonomy" id="6945"/>
    <lineage>
        <taxon>Eukaryota</taxon>
        <taxon>Metazoa</taxon>
        <taxon>Ecdysozoa</taxon>
        <taxon>Arthropoda</taxon>
        <taxon>Chelicerata</taxon>
        <taxon>Arachnida</taxon>
        <taxon>Acari</taxon>
        <taxon>Parasitiformes</taxon>
        <taxon>Ixodida</taxon>
        <taxon>Ixodoidea</taxon>
        <taxon>Ixodidae</taxon>
        <taxon>Ixodinae</taxon>
        <taxon>Ixodes</taxon>
    </lineage>
</organism>
<feature type="compositionally biased region" description="Gly residues" evidence="1">
    <location>
        <begin position="248"/>
        <end position="264"/>
    </location>
</feature>
<dbReference type="VEuPathDB" id="VectorBase:ISCP_004995"/>
<accession>A0A4D5RAY8</accession>
<feature type="compositionally biased region" description="Basic and acidic residues" evidence="1">
    <location>
        <begin position="295"/>
        <end position="318"/>
    </location>
</feature>
<dbReference type="EMBL" id="GHJT01000088">
    <property type="protein sequence ID" value="MOY34059.1"/>
    <property type="molecule type" value="Transcribed_RNA"/>
</dbReference>
<dbReference type="OrthoDB" id="6512099at2759"/>
<evidence type="ECO:0000313" key="3">
    <source>
        <dbReference type="EMBL" id="MOY34059.1"/>
    </source>
</evidence>
<sequence length="318" mass="33073">MVGTASEHRCLRLTPGLLLTLLLAVDCHALFRPVERGPCQAKNPFGPGFSDGVCMPMVKCKETLHGIIRLNFPVVCGFELLTPIVCCPIMNGPAGHGPRESRAPNPLGFLGGIFGHVPGSSNPGPGAGGPFGPYGLNIPGVHSFEDYLGFLGFLPPGQGVGGHNGGGPVHQGFPQDYGKHTGNDQGQHPGVRPHQPDSFGGHNERPLPGDQGPNTGPRHPDSFGGHNARPGTGDQGHSSGVEPHNQGSPGGHGRPTRGGQGQGAGSPPQHQGSQGSHKMPNPTDQGNAMAGQPCRQKECSPQDPDDYIHLIDPRRGKP</sequence>
<evidence type="ECO:0000256" key="1">
    <source>
        <dbReference type="SAM" id="MobiDB-lite"/>
    </source>
</evidence>
<feature type="compositionally biased region" description="Gly residues" evidence="1">
    <location>
        <begin position="159"/>
        <end position="169"/>
    </location>
</feature>
<keyword evidence="2" id="KW-0732">Signal</keyword>
<feature type="chain" id="PRO_5020033403" evidence="2">
    <location>
        <begin position="30"/>
        <end position="318"/>
    </location>
</feature>
<feature type="compositionally biased region" description="Low complexity" evidence="1">
    <location>
        <begin position="265"/>
        <end position="276"/>
    </location>
</feature>
<reference evidence="3" key="1">
    <citation type="submission" date="2019-04" db="EMBL/GenBank/DDBJ databases">
        <title>An insight into the mialome of Ixodes scapularis.</title>
        <authorList>
            <person name="Ribeiro J.M."/>
            <person name="Mather T.N."/>
            <person name="Karim S."/>
        </authorList>
    </citation>
    <scope>NUCLEOTIDE SEQUENCE</scope>
</reference>
<name>A0A4D5RAY8_IXOSC</name>
<feature type="signal peptide" evidence="2">
    <location>
        <begin position="1"/>
        <end position="29"/>
    </location>
</feature>
<dbReference type="AlphaFoldDB" id="A0A4D5RAY8"/>
<proteinExistence type="predicted"/>
<feature type="region of interest" description="Disordered" evidence="1">
    <location>
        <begin position="159"/>
        <end position="318"/>
    </location>
</feature>